<keyword evidence="8" id="KW-0256">Endoplasmic reticulum</keyword>
<evidence type="ECO:0000313" key="15">
    <source>
        <dbReference type="Proteomes" id="UP000437017"/>
    </source>
</evidence>
<keyword evidence="3" id="KW-0813">Transport</keyword>
<gene>
    <name evidence="14" type="ORF">E2I00_008758</name>
</gene>
<proteinExistence type="predicted"/>
<dbReference type="GO" id="GO:0005509">
    <property type="term" value="F:calcium ion binding"/>
    <property type="evidence" value="ECO:0007669"/>
    <property type="project" value="InterPro"/>
</dbReference>
<evidence type="ECO:0000256" key="4">
    <source>
        <dbReference type="ARBA" id="ARBA00022553"/>
    </source>
</evidence>
<evidence type="ECO:0000256" key="12">
    <source>
        <dbReference type="ARBA" id="ARBA00066002"/>
    </source>
</evidence>
<dbReference type="CDD" id="cd00051">
    <property type="entry name" value="EFh"/>
    <property type="match status" value="1"/>
</dbReference>
<dbReference type="SUPFAM" id="SSF47473">
    <property type="entry name" value="EF-hand"/>
    <property type="match status" value="1"/>
</dbReference>
<evidence type="ECO:0000313" key="14">
    <source>
        <dbReference type="EMBL" id="KAB0385039.1"/>
    </source>
</evidence>
<dbReference type="InterPro" id="IPR018247">
    <property type="entry name" value="EF_Hand_1_Ca_BS"/>
</dbReference>
<feature type="domain" description="EF-hand" evidence="13">
    <location>
        <begin position="213"/>
        <end position="243"/>
    </location>
</feature>
<keyword evidence="5" id="KW-0479">Metal-binding</keyword>
<dbReference type="AlphaFoldDB" id="A0A643BAD0"/>
<protein>
    <recommendedName>
        <fullName evidence="13">EF-hand domain-containing protein</fullName>
    </recommendedName>
</protein>
<dbReference type="InterPro" id="IPR052110">
    <property type="entry name" value="MCFD2-like"/>
</dbReference>
<dbReference type="Proteomes" id="UP000437017">
    <property type="component" value="Unassembled WGS sequence"/>
</dbReference>
<name>A0A643BAD0_BALPH</name>
<dbReference type="PANTHER" id="PTHR23104">
    <property type="entry name" value="MULTIPLE COAGULATION FACTOR DEFICIENCY PROTEIN 2 NEURAL STEM CELL DERIVED NEURONAL SURVIVAL PROTEIN"/>
    <property type="match status" value="1"/>
</dbReference>
<reference evidence="14 15" key="1">
    <citation type="journal article" date="2019" name="PLoS ONE">
        <title>Genomic analyses reveal an absence of contemporary introgressive admixture between fin whales and blue whales, despite known hybrids.</title>
        <authorList>
            <person name="Westbury M.V."/>
            <person name="Petersen B."/>
            <person name="Lorenzen E.D."/>
        </authorList>
    </citation>
    <scope>NUCLEOTIDE SEQUENCE [LARGE SCALE GENOMIC DNA]</scope>
    <source>
        <strain evidence="14">FinWhale-01</strain>
    </source>
</reference>
<evidence type="ECO:0000256" key="7">
    <source>
        <dbReference type="ARBA" id="ARBA00022737"/>
    </source>
</evidence>
<keyword evidence="4" id="KW-0597">Phosphoprotein</keyword>
<dbReference type="PROSITE" id="PS00018">
    <property type="entry name" value="EF_HAND_1"/>
    <property type="match status" value="2"/>
</dbReference>
<dbReference type="GO" id="GO:0005783">
    <property type="term" value="C:endoplasmic reticulum"/>
    <property type="evidence" value="ECO:0007669"/>
    <property type="project" value="UniProtKB-SubCell"/>
</dbReference>
<keyword evidence="15" id="KW-1185">Reference proteome</keyword>
<evidence type="ECO:0000256" key="2">
    <source>
        <dbReference type="ARBA" id="ARBA00004555"/>
    </source>
</evidence>
<dbReference type="GO" id="GO:0015031">
    <property type="term" value="P:protein transport"/>
    <property type="evidence" value="ECO:0007669"/>
    <property type="project" value="UniProtKB-KW"/>
</dbReference>
<evidence type="ECO:0000259" key="13">
    <source>
        <dbReference type="PROSITE" id="PS50222"/>
    </source>
</evidence>
<comment type="subcellular location">
    <subcellularLocation>
        <location evidence="1">Endoplasmic reticulum</location>
    </subcellularLocation>
    <subcellularLocation>
        <location evidence="2">Golgi apparatus</location>
    </subcellularLocation>
</comment>
<evidence type="ECO:0000256" key="11">
    <source>
        <dbReference type="ARBA" id="ARBA00023034"/>
    </source>
</evidence>
<organism evidence="14 15">
    <name type="scientific">Balaenoptera physalus</name>
    <name type="common">Fin whale</name>
    <name type="synonym">Balaena physalus</name>
    <dbReference type="NCBI Taxonomy" id="9770"/>
    <lineage>
        <taxon>Eukaryota</taxon>
        <taxon>Metazoa</taxon>
        <taxon>Chordata</taxon>
        <taxon>Craniata</taxon>
        <taxon>Vertebrata</taxon>
        <taxon>Euteleostomi</taxon>
        <taxon>Mammalia</taxon>
        <taxon>Eutheria</taxon>
        <taxon>Laurasiatheria</taxon>
        <taxon>Artiodactyla</taxon>
        <taxon>Whippomorpha</taxon>
        <taxon>Cetacea</taxon>
        <taxon>Mysticeti</taxon>
        <taxon>Balaenopteridae</taxon>
        <taxon>Balaenoptera</taxon>
    </lineage>
</organism>
<dbReference type="InterPro" id="IPR002048">
    <property type="entry name" value="EF_hand_dom"/>
</dbReference>
<dbReference type="FunFam" id="1.10.238.10:FF:000117">
    <property type="entry name" value="multiple coagulation factor deficiency protein 2"/>
    <property type="match status" value="1"/>
</dbReference>
<keyword evidence="10" id="KW-0653">Protein transport</keyword>
<evidence type="ECO:0000256" key="3">
    <source>
        <dbReference type="ARBA" id="ARBA00022448"/>
    </source>
</evidence>
<evidence type="ECO:0000256" key="5">
    <source>
        <dbReference type="ARBA" id="ARBA00022723"/>
    </source>
</evidence>
<dbReference type="OrthoDB" id="289247at2759"/>
<dbReference type="EMBL" id="SGJD01028048">
    <property type="protein sequence ID" value="KAB0385039.1"/>
    <property type="molecule type" value="Genomic_DNA"/>
</dbReference>
<accession>A0A643BAD0</accession>
<dbReference type="InterPro" id="IPR011992">
    <property type="entry name" value="EF-hand-dom_pair"/>
</dbReference>
<evidence type="ECO:0000256" key="9">
    <source>
        <dbReference type="ARBA" id="ARBA00022837"/>
    </source>
</evidence>
<keyword evidence="11" id="KW-0333">Golgi apparatus</keyword>
<keyword evidence="7" id="KW-0677">Repeat</keyword>
<keyword evidence="6" id="KW-0732">Signal</keyword>
<dbReference type="PANTHER" id="PTHR23104:SF14">
    <property type="entry name" value="MULTIPLE COAGULATION FACTOR DEFICIENCY PROTEIN 2"/>
    <property type="match status" value="1"/>
</dbReference>
<comment type="subunit">
    <text evidence="12">Interacts in a calcium-dependent manner with LMAN1.</text>
</comment>
<feature type="non-terminal residue" evidence="14">
    <location>
        <position position="1"/>
    </location>
</feature>
<evidence type="ECO:0000256" key="6">
    <source>
        <dbReference type="ARBA" id="ARBA00022729"/>
    </source>
</evidence>
<comment type="caution">
    <text evidence="14">The sequence shown here is derived from an EMBL/GenBank/DDBJ whole genome shotgun (WGS) entry which is preliminary data.</text>
</comment>
<evidence type="ECO:0000256" key="1">
    <source>
        <dbReference type="ARBA" id="ARBA00004240"/>
    </source>
</evidence>
<keyword evidence="9" id="KW-0106">Calcium</keyword>
<dbReference type="Pfam" id="PF13499">
    <property type="entry name" value="EF-hand_7"/>
    <property type="match status" value="1"/>
</dbReference>
<dbReference type="GO" id="GO:0005794">
    <property type="term" value="C:Golgi apparatus"/>
    <property type="evidence" value="ECO:0007669"/>
    <property type="project" value="UniProtKB-SubCell"/>
</dbReference>
<sequence>RRAQEPVNVEVEVELELKASFDTRCIRFRHLRSSPYYVPGGFRGCLATCGDSGGSGGITERRPREGSQECAVSSLERTAVLVFSPSSSVFPTSQVPVTMRSLQLLRTPFLCALLWAFCALGARAEEPGASFSHPGSVGLDKSTVHDQEHIMEHLEGVVNKPEAEMSPQELQLHYFKMHDYDGNNLLDGLELSTAITHVHKEEGNEQTPMNEDELINLIDGVLRDDDKNNDGYIDYAEFAKSLQ</sequence>
<evidence type="ECO:0000256" key="10">
    <source>
        <dbReference type="ARBA" id="ARBA00022927"/>
    </source>
</evidence>
<dbReference type="Gene3D" id="1.10.238.10">
    <property type="entry name" value="EF-hand"/>
    <property type="match status" value="1"/>
</dbReference>
<dbReference type="PROSITE" id="PS50222">
    <property type="entry name" value="EF_HAND_2"/>
    <property type="match status" value="1"/>
</dbReference>
<evidence type="ECO:0000256" key="8">
    <source>
        <dbReference type="ARBA" id="ARBA00022824"/>
    </source>
</evidence>